<protein>
    <submittedName>
        <fullName evidence="2">Uncharacterized protein</fullName>
    </submittedName>
</protein>
<comment type="caution">
    <text evidence="2">The sequence shown here is derived from an EMBL/GenBank/DDBJ whole genome shotgun (WGS) entry which is preliminary data.</text>
</comment>
<feature type="compositionally biased region" description="Low complexity" evidence="1">
    <location>
        <begin position="295"/>
        <end position="320"/>
    </location>
</feature>
<evidence type="ECO:0000256" key="1">
    <source>
        <dbReference type="SAM" id="MobiDB-lite"/>
    </source>
</evidence>
<keyword evidence="3" id="KW-1185">Reference proteome</keyword>
<gene>
    <name evidence="2" type="ORF">FA13DRAFT_1771335</name>
</gene>
<sequence>MVPEAFSNTASNGRKFHLAIEAVMDHDFNNLEPWARNTMSFLTSLYECLTVSEDPSDTRGAVCPIVDLSAPHSCISCSTQARSVSGGDNAKQILVHRSIPAHIRMRQAIIFAFLSLAASSNPNADSIGTWGLFGVRLCVGHRHNPMPDLHLCCMPGRRNPHFHPPRPNCLPTVRLRQANHYWGTTTKPTSVTLTTTTSCPTFSCASCPAGQTQTQTRSAPGACLQCACAKPTSTTTKPTSTTISTTTAACPTFSCASCPLGQTQTQTPGANGCLQCGCATPAALGTLTVPPATQTGTSTTAIAESTTTADTDTTSDSANSGNGGVLGGNGASSNQRAATSLLGAGSILAFFLAFL</sequence>
<dbReference type="EMBL" id="QPFP01000005">
    <property type="protein sequence ID" value="TEB36888.1"/>
    <property type="molecule type" value="Genomic_DNA"/>
</dbReference>
<reference evidence="2 3" key="1">
    <citation type="journal article" date="2019" name="Nat. Ecol. Evol.">
        <title>Megaphylogeny resolves global patterns of mushroom evolution.</title>
        <authorList>
            <person name="Varga T."/>
            <person name="Krizsan K."/>
            <person name="Foldi C."/>
            <person name="Dima B."/>
            <person name="Sanchez-Garcia M."/>
            <person name="Sanchez-Ramirez S."/>
            <person name="Szollosi G.J."/>
            <person name="Szarkandi J.G."/>
            <person name="Papp V."/>
            <person name="Albert L."/>
            <person name="Andreopoulos W."/>
            <person name="Angelini C."/>
            <person name="Antonin V."/>
            <person name="Barry K.W."/>
            <person name="Bougher N.L."/>
            <person name="Buchanan P."/>
            <person name="Buyck B."/>
            <person name="Bense V."/>
            <person name="Catcheside P."/>
            <person name="Chovatia M."/>
            <person name="Cooper J."/>
            <person name="Damon W."/>
            <person name="Desjardin D."/>
            <person name="Finy P."/>
            <person name="Geml J."/>
            <person name="Haridas S."/>
            <person name="Hughes K."/>
            <person name="Justo A."/>
            <person name="Karasinski D."/>
            <person name="Kautmanova I."/>
            <person name="Kiss B."/>
            <person name="Kocsube S."/>
            <person name="Kotiranta H."/>
            <person name="LaButti K.M."/>
            <person name="Lechner B.E."/>
            <person name="Liimatainen K."/>
            <person name="Lipzen A."/>
            <person name="Lukacs Z."/>
            <person name="Mihaltcheva S."/>
            <person name="Morgado L.N."/>
            <person name="Niskanen T."/>
            <person name="Noordeloos M.E."/>
            <person name="Ohm R.A."/>
            <person name="Ortiz-Santana B."/>
            <person name="Ovrebo C."/>
            <person name="Racz N."/>
            <person name="Riley R."/>
            <person name="Savchenko A."/>
            <person name="Shiryaev A."/>
            <person name="Soop K."/>
            <person name="Spirin V."/>
            <person name="Szebenyi C."/>
            <person name="Tomsovsky M."/>
            <person name="Tulloss R.E."/>
            <person name="Uehling J."/>
            <person name="Grigoriev I.V."/>
            <person name="Vagvolgyi C."/>
            <person name="Papp T."/>
            <person name="Martin F.M."/>
            <person name="Miettinen O."/>
            <person name="Hibbett D.S."/>
            <person name="Nagy L.G."/>
        </authorList>
    </citation>
    <scope>NUCLEOTIDE SEQUENCE [LARGE SCALE GENOMIC DNA]</scope>
    <source>
        <strain evidence="2 3">FP101781</strain>
    </source>
</reference>
<dbReference type="AlphaFoldDB" id="A0A4Y7TSL6"/>
<proteinExistence type="predicted"/>
<accession>A0A4Y7TSL6</accession>
<name>A0A4Y7TSL6_COPMI</name>
<feature type="region of interest" description="Disordered" evidence="1">
    <location>
        <begin position="293"/>
        <end position="327"/>
    </location>
</feature>
<evidence type="ECO:0000313" key="2">
    <source>
        <dbReference type="EMBL" id="TEB36888.1"/>
    </source>
</evidence>
<dbReference type="Proteomes" id="UP000298030">
    <property type="component" value="Unassembled WGS sequence"/>
</dbReference>
<dbReference type="STRING" id="71717.A0A4Y7TSL6"/>
<organism evidence="2 3">
    <name type="scientific">Coprinellus micaceus</name>
    <name type="common">Glistening ink-cap mushroom</name>
    <name type="synonym">Coprinus micaceus</name>
    <dbReference type="NCBI Taxonomy" id="71717"/>
    <lineage>
        <taxon>Eukaryota</taxon>
        <taxon>Fungi</taxon>
        <taxon>Dikarya</taxon>
        <taxon>Basidiomycota</taxon>
        <taxon>Agaricomycotina</taxon>
        <taxon>Agaricomycetes</taxon>
        <taxon>Agaricomycetidae</taxon>
        <taxon>Agaricales</taxon>
        <taxon>Agaricineae</taxon>
        <taxon>Psathyrellaceae</taxon>
        <taxon>Coprinellus</taxon>
    </lineage>
</organism>
<evidence type="ECO:0000313" key="3">
    <source>
        <dbReference type="Proteomes" id="UP000298030"/>
    </source>
</evidence>